<keyword evidence="2" id="KW-0902">Two-component regulatory system</keyword>
<evidence type="ECO:0000313" key="5">
    <source>
        <dbReference type="EMBL" id="OGZ66385.1"/>
    </source>
</evidence>
<evidence type="ECO:0000256" key="3">
    <source>
        <dbReference type="PROSITE-ProRule" id="PRU00169"/>
    </source>
</evidence>
<dbReference type="PANTHER" id="PTHR44591:SF14">
    <property type="entry name" value="PROTEIN PILG"/>
    <property type="match status" value="1"/>
</dbReference>
<dbReference type="PROSITE" id="PS50110">
    <property type="entry name" value="RESPONSE_REGULATORY"/>
    <property type="match status" value="1"/>
</dbReference>
<dbReference type="InterPro" id="IPR050595">
    <property type="entry name" value="Bact_response_regulator"/>
</dbReference>
<comment type="caution">
    <text evidence="5">The sequence shown here is derived from an EMBL/GenBank/DDBJ whole genome shotgun (WGS) entry which is preliminary data.</text>
</comment>
<dbReference type="Pfam" id="PF00072">
    <property type="entry name" value="Response_reg"/>
    <property type="match status" value="1"/>
</dbReference>
<dbReference type="Gene3D" id="3.40.50.2300">
    <property type="match status" value="1"/>
</dbReference>
<evidence type="ECO:0000256" key="2">
    <source>
        <dbReference type="ARBA" id="ARBA00023012"/>
    </source>
</evidence>
<dbReference type="Proteomes" id="UP000179183">
    <property type="component" value="Unassembled WGS sequence"/>
</dbReference>
<proteinExistence type="predicted"/>
<accession>A0A1G2HVA0</accession>
<sequence>MTENTKKILLVEDDSAIIDIYKIIMERAHFEVEVLSLGQEVIKKIKNIESGQEVKPDIILLDLILPDINGIEVLREVRKSSATKDTKVFILTNQESSQVIELENIKPDMFIVKANITPTQLLELIKKELN</sequence>
<dbReference type="InterPro" id="IPR011006">
    <property type="entry name" value="CheY-like_superfamily"/>
</dbReference>
<evidence type="ECO:0000313" key="6">
    <source>
        <dbReference type="Proteomes" id="UP000179183"/>
    </source>
</evidence>
<dbReference type="SMART" id="SM00448">
    <property type="entry name" value="REC"/>
    <property type="match status" value="1"/>
</dbReference>
<keyword evidence="1 3" id="KW-0597">Phosphoprotein</keyword>
<dbReference type="InterPro" id="IPR001789">
    <property type="entry name" value="Sig_transdc_resp-reg_receiver"/>
</dbReference>
<evidence type="ECO:0000259" key="4">
    <source>
        <dbReference type="PROSITE" id="PS50110"/>
    </source>
</evidence>
<organism evidence="5 6">
    <name type="scientific">Candidatus Staskawiczbacteria bacterium RIFCSPHIGHO2_02_FULL_33_16</name>
    <dbReference type="NCBI Taxonomy" id="1802204"/>
    <lineage>
        <taxon>Bacteria</taxon>
        <taxon>Candidatus Staskawicziibacteriota</taxon>
    </lineage>
</organism>
<protein>
    <recommendedName>
        <fullName evidence="4">Response regulatory domain-containing protein</fullName>
    </recommendedName>
</protein>
<gene>
    <name evidence="5" type="ORF">A3D34_02845</name>
</gene>
<dbReference type="GO" id="GO:0000160">
    <property type="term" value="P:phosphorelay signal transduction system"/>
    <property type="evidence" value="ECO:0007669"/>
    <property type="project" value="UniProtKB-KW"/>
</dbReference>
<dbReference type="AlphaFoldDB" id="A0A1G2HVA0"/>
<dbReference type="EMBL" id="MHOQ01000027">
    <property type="protein sequence ID" value="OGZ66385.1"/>
    <property type="molecule type" value="Genomic_DNA"/>
</dbReference>
<reference evidence="5 6" key="1">
    <citation type="journal article" date="2016" name="Nat. Commun.">
        <title>Thousands of microbial genomes shed light on interconnected biogeochemical processes in an aquifer system.</title>
        <authorList>
            <person name="Anantharaman K."/>
            <person name="Brown C.T."/>
            <person name="Hug L.A."/>
            <person name="Sharon I."/>
            <person name="Castelle C.J."/>
            <person name="Probst A.J."/>
            <person name="Thomas B.C."/>
            <person name="Singh A."/>
            <person name="Wilkins M.J."/>
            <person name="Karaoz U."/>
            <person name="Brodie E.L."/>
            <person name="Williams K.H."/>
            <person name="Hubbard S.S."/>
            <person name="Banfield J.F."/>
        </authorList>
    </citation>
    <scope>NUCLEOTIDE SEQUENCE [LARGE SCALE GENOMIC DNA]</scope>
</reference>
<feature type="domain" description="Response regulatory" evidence="4">
    <location>
        <begin position="7"/>
        <end position="129"/>
    </location>
</feature>
<feature type="modified residue" description="4-aspartylphosphate" evidence="3">
    <location>
        <position position="62"/>
    </location>
</feature>
<dbReference type="SUPFAM" id="SSF52172">
    <property type="entry name" value="CheY-like"/>
    <property type="match status" value="1"/>
</dbReference>
<name>A0A1G2HVA0_9BACT</name>
<evidence type="ECO:0000256" key="1">
    <source>
        <dbReference type="ARBA" id="ARBA00022553"/>
    </source>
</evidence>
<dbReference type="PANTHER" id="PTHR44591">
    <property type="entry name" value="STRESS RESPONSE REGULATOR PROTEIN 1"/>
    <property type="match status" value="1"/>
</dbReference>